<dbReference type="InterPro" id="IPR036388">
    <property type="entry name" value="WH-like_DNA-bd_sf"/>
</dbReference>
<dbReference type="GO" id="GO:0006281">
    <property type="term" value="P:DNA repair"/>
    <property type="evidence" value="ECO:0007669"/>
    <property type="project" value="UniProtKB-KW"/>
</dbReference>
<dbReference type="NCBIfam" id="NF000868">
    <property type="entry name" value="PRK00080.1"/>
    <property type="match status" value="1"/>
</dbReference>
<evidence type="ECO:0000256" key="8">
    <source>
        <dbReference type="ARBA" id="ARBA00023204"/>
    </source>
</evidence>
<dbReference type="GO" id="GO:0016787">
    <property type="term" value="F:hydrolase activity"/>
    <property type="evidence" value="ECO:0007669"/>
    <property type="project" value="UniProtKB-KW"/>
</dbReference>
<organism evidence="11">
    <name type="scientific">freshwater metagenome</name>
    <dbReference type="NCBI Taxonomy" id="449393"/>
    <lineage>
        <taxon>unclassified sequences</taxon>
        <taxon>metagenomes</taxon>
        <taxon>ecological metagenomes</taxon>
    </lineage>
</organism>
<dbReference type="Pfam" id="PF05491">
    <property type="entry name" value="WHD_RuvB"/>
    <property type="match status" value="1"/>
</dbReference>
<dbReference type="SUPFAM" id="SSF46785">
    <property type="entry name" value="Winged helix' DNA-binding domain"/>
    <property type="match status" value="1"/>
</dbReference>
<dbReference type="CDD" id="cd00009">
    <property type="entry name" value="AAA"/>
    <property type="match status" value="1"/>
</dbReference>
<dbReference type="InterPro" id="IPR027417">
    <property type="entry name" value="P-loop_NTPase"/>
</dbReference>
<evidence type="ECO:0000256" key="5">
    <source>
        <dbReference type="ARBA" id="ARBA00022840"/>
    </source>
</evidence>
<dbReference type="InterPro" id="IPR041445">
    <property type="entry name" value="AAA_lid_4"/>
</dbReference>
<dbReference type="SUPFAM" id="SSF52540">
    <property type="entry name" value="P-loop containing nucleoside triphosphate hydrolases"/>
    <property type="match status" value="1"/>
</dbReference>
<evidence type="ECO:0000259" key="10">
    <source>
        <dbReference type="SMART" id="SM00382"/>
    </source>
</evidence>
<evidence type="ECO:0000256" key="9">
    <source>
        <dbReference type="SAM" id="MobiDB-lite"/>
    </source>
</evidence>
<dbReference type="HAMAP" id="MF_00016">
    <property type="entry name" value="DNA_HJ_migration_RuvB"/>
    <property type="match status" value="1"/>
</dbReference>
<dbReference type="PANTHER" id="PTHR42848">
    <property type="match status" value="1"/>
</dbReference>
<dbReference type="InterPro" id="IPR008823">
    <property type="entry name" value="RuvB_wg_C"/>
</dbReference>
<dbReference type="GO" id="GO:0003677">
    <property type="term" value="F:DNA binding"/>
    <property type="evidence" value="ECO:0007669"/>
    <property type="project" value="UniProtKB-KW"/>
</dbReference>
<feature type="domain" description="AAA+ ATPase" evidence="10">
    <location>
        <begin position="71"/>
        <end position="202"/>
    </location>
</feature>
<evidence type="ECO:0000256" key="3">
    <source>
        <dbReference type="ARBA" id="ARBA00022763"/>
    </source>
</evidence>
<dbReference type="Gene3D" id="3.40.50.300">
    <property type="entry name" value="P-loop containing nucleotide triphosphate hydrolases"/>
    <property type="match status" value="1"/>
</dbReference>
<dbReference type="Gene3D" id="1.10.10.10">
    <property type="entry name" value="Winged helix-like DNA-binding domain superfamily/Winged helix DNA-binding domain"/>
    <property type="match status" value="1"/>
</dbReference>
<dbReference type="EMBL" id="CAEZUP010000002">
    <property type="protein sequence ID" value="CAB4596605.1"/>
    <property type="molecule type" value="Genomic_DNA"/>
</dbReference>
<evidence type="ECO:0000256" key="1">
    <source>
        <dbReference type="ARBA" id="ARBA00022490"/>
    </source>
</evidence>
<feature type="region of interest" description="Disordered" evidence="9">
    <location>
        <begin position="1"/>
        <end position="39"/>
    </location>
</feature>
<keyword evidence="7" id="KW-0233">DNA recombination</keyword>
<accession>A0A6J6GBU2</accession>
<evidence type="ECO:0000256" key="2">
    <source>
        <dbReference type="ARBA" id="ARBA00022741"/>
    </source>
</evidence>
<evidence type="ECO:0000256" key="7">
    <source>
        <dbReference type="ARBA" id="ARBA00023172"/>
    </source>
</evidence>
<dbReference type="GO" id="GO:0005524">
    <property type="term" value="F:ATP binding"/>
    <property type="evidence" value="ECO:0007669"/>
    <property type="project" value="UniProtKB-KW"/>
</dbReference>
<sequence>MRDEILSPEPSPDDLEPALDERVAGPNPAGTDVIGEEGGLRPRHLDDFVGQRELKEHLGIILEAARRRGQSVDHLLFAGPPGLGKTTLSGIVAAELEVGLHVTSGPALDRAGDLAAILTRLGEGDVLFIDEIHRLSRNVEEVLYPAMEDFQLDIVLGKGPAARSIRLDLPRFTLVGATTRTGLITGPLRDRFGLVARLDYYDAEELQAIVIRAANILGIEIDPDGAAEIARRARGTPRIANRLLRRVRDFAEVRGHGSIDHETAHEGLAVFGVDDLGLDKVDRAVLSNLCRKFGGGPVGLGTLAISIGEAEETVEDVYEPFLIQQGLLMRTPRGRVATAAAWVHLGLVAPADARLAADSGRMLFES</sequence>
<dbReference type="SMART" id="SM00382">
    <property type="entry name" value="AAA"/>
    <property type="match status" value="1"/>
</dbReference>
<keyword evidence="6" id="KW-0238">DNA-binding</keyword>
<dbReference type="InterPro" id="IPR004605">
    <property type="entry name" value="DNA_helicase_Holl-junc_RuvB"/>
</dbReference>
<dbReference type="PANTHER" id="PTHR42848:SF1">
    <property type="entry name" value="HOLLIDAY JUNCTION BRANCH MIGRATION COMPLEX SUBUNIT RUVB"/>
    <property type="match status" value="1"/>
</dbReference>
<proteinExistence type="inferred from homology"/>
<dbReference type="Pfam" id="PF05496">
    <property type="entry name" value="RuvB_N"/>
    <property type="match status" value="1"/>
</dbReference>
<dbReference type="NCBIfam" id="TIGR00635">
    <property type="entry name" value="ruvB"/>
    <property type="match status" value="1"/>
</dbReference>
<evidence type="ECO:0000256" key="4">
    <source>
        <dbReference type="ARBA" id="ARBA00022801"/>
    </source>
</evidence>
<keyword evidence="2" id="KW-0547">Nucleotide-binding</keyword>
<keyword evidence="3" id="KW-0227">DNA damage</keyword>
<dbReference type="Gene3D" id="1.10.8.60">
    <property type="match status" value="1"/>
</dbReference>
<evidence type="ECO:0000313" key="11">
    <source>
        <dbReference type="EMBL" id="CAB4596605.1"/>
    </source>
</evidence>
<name>A0A6J6GBU2_9ZZZZ</name>
<dbReference type="InterPro" id="IPR003593">
    <property type="entry name" value="AAA+_ATPase"/>
</dbReference>
<dbReference type="InterPro" id="IPR008824">
    <property type="entry name" value="RuvB-like_N"/>
</dbReference>
<protein>
    <submittedName>
        <fullName evidence="11">Unannotated protein</fullName>
    </submittedName>
</protein>
<dbReference type="GO" id="GO:0009378">
    <property type="term" value="F:four-way junction helicase activity"/>
    <property type="evidence" value="ECO:0007669"/>
    <property type="project" value="InterPro"/>
</dbReference>
<dbReference type="InterPro" id="IPR036390">
    <property type="entry name" value="WH_DNA-bd_sf"/>
</dbReference>
<keyword evidence="4" id="KW-0378">Hydrolase</keyword>
<keyword evidence="8" id="KW-0234">DNA repair</keyword>
<keyword evidence="5" id="KW-0067">ATP-binding</keyword>
<gene>
    <name evidence="11" type="ORF">UFOPK1835_00098</name>
</gene>
<reference evidence="11" key="1">
    <citation type="submission" date="2020-05" db="EMBL/GenBank/DDBJ databases">
        <authorList>
            <person name="Chiriac C."/>
            <person name="Salcher M."/>
            <person name="Ghai R."/>
            <person name="Kavagutti S V."/>
        </authorList>
    </citation>
    <scope>NUCLEOTIDE SEQUENCE</scope>
</reference>
<keyword evidence="1" id="KW-0963">Cytoplasm</keyword>
<dbReference type="AlphaFoldDB" id="A0A6J6GBU2"/>
<dbReference type="Pfam" id="PF17864">
    <property type="entry name" value="AAA_lid_4"/>
    <property type="match status" value="1"/>
</dbReference>
<dbReference type="GO" id="GO:0006310">
    <property type="term" value="P:DNA recombination"/>
    <property type="evidence" value="ECO:0007669"/>
    <property type="project" value="UniProtKB-KW"/>
</dbReference>
<evidence type="ECO:0000256" key="6">
    <source>
        <dbReference type="ARBA" id="ARBA00023125"/>
    </source>
</evidence>